<organism evidence="1 2">
    <name type="scientific">Spinactinospora alkalitolerans</name>
    <dbReference type="NCBI Taxonomy" id="687207"/>
    <lineage>
        <taxon>Bacteria</taxon>
        <taxon>Bacillati</taxon>
        <taxon>Actinomycetota</taxon>
        <taxon>Actinomycetes</taxon>
        <taxon>Streptosporangiales</taxon>
        <taxon>Nocardiopsidaceae</taxon>
        <taxon>Spinactinospora</taxon>
    </lineage>
</organism>
<sequence length="95" mass="10317">MSTQKLSITVPEETLREIRRSAEEAGLSVSAWMSQAVELVLQTQAGLDFVAEYEETHGPLSPDSVSRAQAEIHDALARSHADSGAAEHLLEREAC</sequence>
<dbReference type="EMBL" id="JACCCC010000001">
    <property type="protein sequence ID" value="NYE46348.1"/>
    <property type="molecule type" value="Genomic_DNA"/>
</dbReference>
<protein>
    <recommendedName>
        <fullName evidence="3">Ribbon-helix-helix protein CopG domain-containing protein</fullName>
    </recommendedName>
</protein>
<reference evidence="1 2" key="1">
    <citation type="submission" date="2020-07" db="EMBL/GenBank/DDBJ databases">
        <title>Sequencing the genomes of 1000 actinobacteria strains.</title>
        <authorList>
            <person name="Klenk H.-P."/>
        </authorList>
    </citation>
    <scope>NUCLEOTIDE SEQUENCE [LARGE SCALE GENOMIC DNA]</scope>
    <source>
        <strain evidence="1 2">CXB654</strain>
    </source>
</reference>
<dbReference type="AlphaFoldDB" id="A0A852TQV8"/>
<proteinExistence type="predicted"/>
<comment type="caution">
    <text evidence="1">The sequence shown here is derived from an EMBL/GenBank/DDBJ whole genome shotgun (WGS) entry which is preliminary data.</text>
</comment>
<dbReference type="Proteomes" id="UP000589036">
    <property type="component" value="Unassembled WGS sequence"/>
</dbReference>
<evidence type="ECO:0008006" key="3">
    <source>
        <dbReference type="Google" id="ProtNLM"/>
    </source>
</evidence>
<dbReference type="GO" id="GO:0006355">
    <property type="term" value="P:regulation of DNA-templated transcription"/>
    <property type="evidence" value="ECO:0007669"/>
    <property type="project" value="InterPro"/>
</dbReference>
<dbReference type="SUPFAM" id="SSF47598">
    <property type="entry name" value="Ribbon-helix-helix"/>
    <property type="match status" value="1"/>
</dbReference>
<dbReference type="RefSeq" id="WP_179642466.1">
    <property type="nucleotide sequence ID" value="NZ_BAAAYY010000022.1"/>
</dbReference>
<name>A0A852TQV8_9ACTN</name>
<accession>A0A852TQV8</accession>
<keyword evidence="2" id="KW-1185">Reference proteome</keyword>
<evidence type="ECO:0000313" key="1">
    <source>
        <dbReference type="EMBL" id="NYE46348.1"/>
    </source>
</evidence>
<dbReference type="InterPro" id="IPR010985">
    <property type="entry name" value="Ribbon_hlx_hlx"/>
</dbReference>
<gene>
    <name evidence="1" type="ORF">HDA32_001468</name>
</gene>
<evidence type="ECO:0000313" key="2">
    <source>
        <dbReference type="Proteomes" id="UP000589036"/>
    </source>
</evidence>